<name>A0A177WR39_BATDL</name>
<proteinExistence type="predicted"/>
<dbReference type="OrthoDB" id="2154181at2759"/>
<accession>A0A177WR39</accession>
<sequence length="1691" mass="190517">MNAATHSAEAALIDILILVVTNELANRTDISAFSACSPSTLRLLHTPSIPSRYSWEATVMSAINLFEPLLSSASSDIQRVGVRNIVAFMDYTIYCLQPLSAYIDLQSTDPNQYVDKCKKSIMLIKSLSLLISTGFKRLPSVEYHLDRKTLLQDDSDPSQLPESGLLPYRNWLQALYRIMDKYVDIGMEYFQSTDHTIATFFQEHPHPWLLATVFCMFNYMQRYTMLLPYNADSVKILTKIEGDIVSLVCHNRSLSRKVLIFPIAFIGSHIKRLFSPSEPQNMQFQASFDYIANIFGVNKTNIDSAAADEDAFIPWAHVHAWRKYMLTYDFATDLSKTQKFSVPIILRDIMLVDLIFGSQCQIELLCKQITKPNWVFIKKRTLDSSAFVDEYFFGIADRFILQSKPDTQWILTSMVIRAIILQESLLKFCQPTESENRLETLVFRRKNHTGNAPISLMPSPISSTIQEFFDLRYIFKAQAERTLDLCLCLNNWLTRIIKSEQDLLKAMQCLPSSFWIHLALCHENPPETTIGDSFMVTLYSCMLRIDAFLTANSNSIEVLEPVKTESDTNPAQLPDIYNQTTAENAMGAQSLPFGLTWYTFFIRMHIPGVFVHAFVHLQKKYKDASKAAQLCMLEGIEVDLCGSSEVLKERAQKSFEMACLNLVDGNVSCMAFVPIDSTQDMTSNDLQLSYLRLTELVFEYRSLLLKVNYQLFKALLTEPVVLTSATANTIASKEMGEIGEDEPDTPWAKVSELTTLNALYKDYASLSHQKRLSFYHEDEIAKRAKKCSRPNLLLMDGILDSCVKNESVNTQEFLEYLDGWNALACTLPPKALRDDLEDILTNYYPSDSMRLLDRVLAEFLFMHSWIISDTVTMLKLDGSGQFYHGSSPSVGTKIPQYHRRQAPYYALLGVFCDQSTLPLIGPIDTVSTAVKNTIVDMTRPVNNIPVMQLLRGLRSRLLSDSHKPNVELSIFEKSNAAVKLISDILDSAHSLVSALFFYEIFELAEPLTLGPTSSKSVVKKQHILPIVLAAQILNIGSDSNQTLCCIAASIYMFGRLDVLNDKAPYALLHRVLGRSANHTSLFYSFRIMAQMEDRDRRSGSLNLIRALLIAPLGVDQNSAAVVGKRFTKICRASFMESSQTQFISSWLTSIFNIVLEFGDQPLMMAPYLLRHILNPKSHYFQTATTSNLDESEPRGDILDGWLQLLVNAYSHPNLPVVLGIWKECFCDMPLSDLLQFLCRCSISSADPLVDFFSKELLALLKTKKRLNLELLDSILVSRKPEKMLAMAKQSLSGISLNSSIRIDICKFMEQKFMLVMEMVYTNGSNLMLTWQSALKTTNMVLDHLLEWDVSLALDCLSSPTVADFFIGALLIFDASQAKVMTATLSMAYKAVLLQTTGTTASNGKLQIFKKFVLVHESTWRLYIMRILGRFSDESMVALLNPLLKDLLLSLKVFERTEFADVLAECTTSTFVGAIHTNNVVLLNNTASLLRYLVNEWASTRVCESVYSLISTCCVFNVNTISNSIMLMVSSLVPGLYQATQTHMESVVIFGVMRFLSTCSDSTAKSMTLDIVEQCCALRVNRAEMLCSLEYIIYALAGGHHQTYLRAVDALKLLRNWKFYIGEHSKECKSPFVLSWTAKAAQDTALMDQRLNLTVEMFDMNVAKGITNLIGASSLLGERAYLGSALARISSD</sequence>
<dbReference type="VEuPathDB" id="FungiDB:BDEG_25756"/>
<dbReference type="EMBL" id="DS022307">
    <property type="protein sequence ID" value="OAJ42286.1"/>
    <property type="molecule type" value="Genomic_DNA"/>
</dbReference>
<reference evidence="1 2" key="1">
    <citation type="submission" date="2006-10" db="EMBL/GenBank/DDBJ databases">
        <title>The Genome Sequence of Batrachochytrium dendrobatidis JEL423.</title>
        <authorList>
            <consortium name="The Broad Institute Genome Sequencing Platform"/>
            <person name="Birren B."/>
            <person name="Lander E."/>
            <person name="Galagan J."/>
            <person name="Cuomo C."/>
            <person name="Devon K."/>
            <person name="Jaffe D."/>
            <person name="Butler J."/>
            <person name="Alvarez P."/>
            <person name="Gnerre S."/>
            <person name="Grabherr M."/>
            <person name="Kleber M."/>
            <person name="Mauceli E."/>
            <person name="Brockman W."/>
            <person name="Young S."/>
            <person name="LaButti K."/>
            <person name="Sykes S."/>
            <person name="DeCaprio D."/>
            <person name="Crawford M."/>
            <person name="Koehrsen M."/>
            <person name="Engels R."/>
            <person name="Montgomery P."/>
            <person name="Pearson M."/>
            <person name="Howarth C."/>
            <person name="Larson L."/>
            <person name="White J."/>
            <person name="O'Leary S."/>
            <person name="Kodira C."/>
            <person name="Zeng Q."/>
            <person name="Yandava C."/>
            <person name="Alvarado L."/>
            <person name="Longcore J."/>
            <person name="James T."/>
        </authorList>
    </citation>
    <scope>NUCLEOTIDE SEQUENCE [LARGE SCALE GENOMIC DNA]</scope>
    <source>
        <strain evidence="1 2">JEL423</strain>
    </source>
</reference>
<organism evidence="1 2">
    <name type="scientific">Batrachochytrium dendrobatidis (strain JEL423)</name>
    <dbReference type="NCBI Taxonomy" id="403673"/>
    <lineage>
        <taxon>Eukaryota</taxon>
        <taxon>Fungi</taxon>
        <taxon>Fungi incertae sedis</taxon>
        <taxon>Chytridiomycota</taxon>
        <taxon>Chytridiomycota incertae sedis</taxon>
        <taxon>Chytridiomycetes</taxon>
        <taxon>Rhizophydiales</taxon>
        <taxon>Rhizophydiales incertae sedis</taxon>
        <taxon>Batrachochytrium</taxon>
    </lineage>
</organism>
<evidence type="ECO:0000313" key="1">
    <source>
        <dbReference type="EMBL" id="OAJ42286.1"/>
    </source>
</evidence>
<evidence type="ECO:0000313" key="2">
    <source>
        <dbReference type="Proteomes" id="UP000077115"/>
    </source>
</evidence>
<dbReference type="Proteomes" id="UP000077115">
    <property type="component" value="Unassembled WGS sequence"/>
</dbReference>
<reference evidence="1 2" key="2">
    <citation type="submission" date="2016-05" db="EMBL/GenBank/DDBJ databases">
        <title>Lineage-specific infection strategies underlie the spectrum of fungal disease in amphibians.</title>
        <authorList>
            <person name="Cuomo C.A."/>
            <person name="Farrer R.A."/>
            <person name="James T."/>
            <person name="Longcore J."/>
            <person name="Birren B."/>
        </authorList>
    </citation>
    <scope>NUCLEOTIDE SEQUENCE [LARGE SCALE GENOMIC DNA]</scope>
    <source>
        <strain evidence="1 2">JEL423</strain>
    </source>
</reference>
<gene>
    <name evidence="1" type="ORF">BDEG_25756</name>
</gene>
<protein>
    <submittedName>
        <fullName evidence="1">Uncharacterized protein</fullName>
    </submittedName>
</protein>
<feature type="non-terminal residue" evidence="1">
    <location>
        <position position="1"/>
    </location>
</feature>